<organism evidence="1 2">
    <name type="scientific">Paraburkholderia silvatlantica</name>
    <dbReference type="NCBI Taxonomy" id="321895"/>
    <lineage>
        <taxon>Bacteria</taxon>
        <taxon>Pseudomonadati</taxon>
        <taxon>Pseudomonadota</taxon>
        <taxon>Betaproteobacteria</taxon>
        <taxon>Burkholderiales</taxon>
        <taxon>Burkholderiaceae</taxon>
        <taxon>Paraburkholderia</taxon>
    </lineage>
</organism>
<dbReference type="RefSeq" id="WP_110388408.1">
    <property type="nucleotide sequence ID" value="NZ_JACHVZ010000031.1"/>
</dbReference>
<dbReference type="SUPFAM" id="SSF53474">
    <property type="entry name" value="alpha/beta-Hydrolases"/>
    <property type="match status" value="1"/>
</dbReference>
<evidence type="ECO:0000313" key="2">
    <source>
        <dbReference type="Proteomes" id="UP000533533"/>
    </source>
</evidence>
<dbReference type="Proteomes" id="UP000533533">
    <property type="component" value="Unassembled WGS sequence"/>
</dbReference>
<gene>
    <name evidence="1" type="ORF">FHX59_007191</name>
</gene>
<sequence>MWKQENLIDSECLIVALTSYNADNSKADTFDFASLTHGSDFAAVLLKDLDNAWYTKGIDGVGATHEEVIAYLAPLRSRYKRMLFIGDSMGAFGAILLGARVKADKIVAISPQTSVCTRTCNILADGRFTRFFEKLSDVPATIKDVRTILAEWPAKSVDVYVSRADPLDIENARNIQSIQNVNIQYVDHFDHWMAEELKRYGALRSIIRNFLLDRGSFDLNEFIAAERKALGSSLSWLGDGTTNENETLHERQLAIEPNWHLRERITTGEVAFQSVVFGPDAPTYVTRYFHFNDEVEQIKPDFLRLPIALPIAGAATGVNTVLTHALIKEKPVSNLGIPSLRAHFNVARSGSEAEGQQGEELLQRMDFPGETTRPHFDPKRHGHIMSGPYVRLEAGTYVAHVKLADDFMTDTTLYLDLACDCGRVVVVREYPAQLLRTERWLKVPFHLHRAKGDIEVRLRTEKGASGSVNNVFINRVA</sequence>
<dbReference type="InterPro" id="IPR029058">
    <property type="entry name" value="AB_hydrolase_fold"/>
</dbReference>
<proteinExistence type="predicted"/>
<evidence type="ECO:0000313" key="1">
    <source>
        <dbReference type="EMBL" id="MBB2932703.1"/>
    </source>
</evidence>
<keyword evidence="2" id="KW-1185">Reference proteome</keyword>
<protein>
    <submittedName>
        <fullName evidence="1">Uncharacterized protein</fullName>
    </submittedName>
</protein>
<dbReference type="EMBL" id="JACHVZ010000031">
    <property type="protein sequence ID" value="MBB2932703.1"/>
    <property type="molecule type" value="Genomic_DNA"/>
</dbReference>
<name>A0ABR6FZ33_9BURK</name>
<comment type="caution">
    <text evidence="1">The sequence shown here is derived from an EMBL/GenBank/DDBJ whole genome shotgun (WGS) entry which is preliminary data.</text>
</comment>
<reference evidence="1 2" key="1">
    <citation type="submission" date="2020-08" db="EMBL/GenBank/DDBJ databases">
        <title>Genomic Encyclopedia of Type Strains, Phase IV (KMG-V): Genome sequencing to study the core and pangenomes of soil and plant-associated prokaryotes.</title>
        <authorList>
            <person name="Whitman W."/>
        </authorList>
    </citation>
    <scope>NUCLEOTIDE SEQUENCE [LARGE SCALE GENOMIC DNA]</scope>
    <source>
        <strain evidence="1 2">SRMrh-85</strain>
    </source>
</reference>
<accession>A0ABR6FZ33</accession>